<dbReference type="InterPro" id="IPR011989">
    <property type="entry name" value="ARM-like"/>
</dbReference>
<dbReference type="EMBL" id="SPLM01000001">
    <property type="protein sequence ID" value="TMW69309.1"/>
    <property type="molecule type" value="Genomic_DNA"/>
</dbReference>
<dbReference type="Proteomes" id="UP000794436">
    <property type="component" value="Unassembled WGS sequence"/>
</dbReference>
<protein>
    <recommendedName>
        <fullName evidence="3">Nucleotide exchange factor Fes1 domain-containing protein</fullName>
    </recommendedName>
</protein>
<dbReference type="PANTHER" id="PTHR19316:SF18">
    <property type="entry name" value="HSP70-BINDING PROTEIN 1"/>
    <property type="match status" value="1"/>
</dbReference>
<dbReference type="SUPFAM" id="SSF48371">
    <property type="entry name" value="ARM repeat"/>
    <property type="match status" value="1"/>
</dbReference>
<dbReference type="InterPro" id="IPR050693">
    <property type="entry name" value="Hsp70_NEF-Inhibitors"/>
</dbReference>
<dbReference type="GO" id="GO:0005783">
    <property type="term" value="C:endoplasmic reticulum"/>
    <property type="evidence" value="ECO:0007669"/>
    <property type="project" value="TreeGrafter"/>
</dbReference>
<keyword evidence="2" id="KW-1185">Reference proteome</keyword>
<proteinExistence type="predicted"/>
<evidence type="ECO:0000313" key="2">
    <source>
        <dbReference type="Proteomes" id="UP000794436"/>
    </source>
</evidence>
<dbReference type="PANTHER" id="PTHR19316">
    <property type="entry name" value="PROTEIN FOLDING REGULATOR"/>
    <property type="match status" value="1"/>
</dbReference>
<dbReference type="OrthoDB" id="10250458at2759"/>
<sequence>MADPSKWLGLMRWSMKYQDGTVPTDAKPMSKEDRDFLDKVLKEGVIDENERIKQILRIVDGEHPWTVFATEGEEIQEEKVSEEDLADYREALLDELLVRIDQIDNAMNFVKMDGLKVMIRAMQENDRPSTRAMAAEVCSVVVQNNPFCQNAAVDVGLLEVICKLAEHEDTTCQVKALLAISCLVRNHPAAEARFLSESCNGLKVLENFLAADKDIRLQRKSLFFLRYLIRSSIQTAQRIHNAGFFVPAAVSFINHDDVDLCESALEGLAEFAQTEVYFLTACKRAEYQLEERLDERIAKIEALEGEDREYAAETLNLAQNLLDIITAE</sequence>
<evidence type="ECO:0008006" key="3">
    <source>
        <dbReference type="Google" id="ProtNLM"/>
    </source>
</evidence>
<accession>A0A8K1CTK5</accession>
<organism evidence="1 2">
    <name type="scientific">Pythium oligandrum</name>
    <name type="common">Mycoparasitic fungus</name>
    <dbReference type="NCBI Taxonomy" id="41045"/>
    <lineage>
        <taxon>Eukaryota</taxon>
        <taxon>Sar</taxon>
        <taxon>Stramenopiles</taxon>
        <taxon>Oomycota</taxon>
        <taxon>Peronosporomycetes</taxon>
        <taxon>Pythiales</taxon>
        <taxon>Pythiaceae</taxon>
        <taxon>Pythium</taxon>
    </lineage>
</organism>
<gene>
    <name evidence="1" type="ORF">Poli38472_001465</name>
</gene>
<dbReference type="GO" id="GO:0000774">
    <property type="term" value="F:adenyl-nucleotide exchange factor activity"/>
    <property type="evidence" value="ECO:0007669"/>
    <property type="project" value="TreeGrafter"/>
</dbReference>
<dbReference type="Gene3D" id="1.25.10.10">
    <property type="entry name" value="Leucine-rich Repeat Variant"/>
    <property type="match status" value="1"/>
</dbReference>
<comment type="caution">
    <text evidence="1">The sequence shown here is derived from an EMBL/GenBank/DDBJ whole genome shotgun (WGS) entry which is preliminary data.</text>
</comment>
<evidence type="ECO:0000313" key="1">
    <source>
        <dbReference type="EMBL" id="TMW69309.1"/>
    </source>
</evidence>
<reference evidence="1" key="1">
    <citation type="submission" date="2019-03" db="EMBL/GenBank/DDBJ databases">
        <title>Long read genome sequence of the mycoparasitic Pythium oligandrum ATCC 38472 isolated from sugarbeet rhizosphere.</title>
        <authorList>
            <person name="Gaulin E."/>
        </authorList>
    </citation>
    <scope>NUCLEOTIDE SEQUENCE</scope>
    <source>
        <strain evidence="1">ATCC 38472_TT</strain>
    </source>
</reference>
<dbReference type="AlphaFoldDB" id="A0A8K1CTK5"/>
<name>A0A8K1CTK5_PYTOL</name>
<dbReference type="InterPro" id="IPR016024">
    <property type="entry name" value="ARM-type_fold"/>
</dbReference>